<feature type="coiled-coil region" evidence="1">
    <location>
        <begin position="54"/>
        <end position="187"/>
    </location>
</feature>
<sequence length="208" mass="23587">MTWPRGAITLSHLNSPLFNPPAIRTGRFTSTEAHRSMSSPSKSNNSSNSRLSAMAQLEKAARKLTLYSRALREQLTRLREDVVAEKQAVLASEDDVSESSARLQEIEELMAKLQLEINTLSVLPPSRDDGSLAARQQELEELEEERQEELELLAHIRAMLQMHQNTHSKMQRVIAALTKELHRVRQREETVVLAALRSRMVKVFAPKI</sequence>
<name>A0ABD3F775_9STRA</name>
<dbReference type="Proteomes" id="UP001632037">
    <property type="component" value="Unassembled WGS sequence"/>
</dbReference>
<dbReference type="EMBL" id="JBIMZQ010000030">
    <property type="protein sequence ID" value="KAL3662718.1"/>
    <property type="molecule type" value="Genomic_DNA"/>
</dbReference>
<accession>A0ABD3F775</accession>
<evidence type="ECO:0000256" key="2">
    <source>
        <dbReference type="SAM" id="MobiDB-lite"/>
    </source>
</evidence>
<gene>
    <name evidence="3" type="ORF">V7S43_012122</name>
</gene>
<dbReference type="AlphaFoldDB" id="A0ABD3F775"/>
<protein>
    <submittedName>
        <fullName evidence="3">Uncharacterized protein</fullName>
    </submittedName>
</protein>
<organism evidence="3 4">
    <name type="scientific">Phytophthora oleae</name>
    <dbReference type="NCBI Taxonomy" id="2107226"/>
    <lineage>
        <taxon>Eukaryota</taxon>
        <taxon>Sar</taxon>
        <taxon>Stramenopiles</taxon>
        <taxon>Oomycota</taxon>
        <taxon>Peronosporomycetes</taxon>
        <taxon>Peronosporales</taxon>
        <taxon>Peronosporaceae</taxon>
        <taxon>Phytophthora</taxon>
    </lineage>
</organism>
<comment type="caution">
    <text evidence="3">The sequence shown here is derived from an EMBL/GenBank/DDBJ whole genome shotgun (WGS) entry which is preliminary data.</text>
</comment>
<feature type="compositionally biased region" description="Low complexity" evidence="2">
    <location>
        <begin position="36"/>
        <end position="51"/>
    </location>
</feature>
<reference evidence="3 4" key="1">
    <citation type="submission" date="2024-09" db="EMBL/GenBank/DDBJ databases">
        <title>Genome sequencing and assembly of Phytophthora oleae, isolate VK10A, causative agent of rot of olive drupes.</title>
        <authorList>
            <person name="Conti Taguali S."/>
            <person name="Riolo M."/>
            <person name="La Spada F."/>
            <person name="Cacciola S.O."/>
            <person name="Dionisio G."/>
        </authorList>
    </citation>
    <scope>NUCLEOTIDE SEQUENCE [LARGE SCALE GENOMIC DNA]</scope>
    <source>
        <strain evidence="3 4">VK10A</strain>
    </source>
</reference>
<proteinExistence type="predicted"/>
<feature type="region of interest" description="Disordered" evidence="2">
    <location>
        <begin position="30"/>
        <end position="51"/>
    </location>
</feature>
<evidence type="ECO:0000256" key="1">
    <source>
        <dbReference type="SAM" id="Coils"/>
    </source>
</evidence>
<keyword evidence="4" id="KW-1185">Reference proteome</keyword>
<evidence type="ECO:0000313" key="4">
    <source>
        <dbReference type="Proteomes" id="UP001632037"/>
    </source>
</evidence>
<keyword evidence="1" id="KW-0175">Coiled coil</keyword>
<evidence type="ECO:0000313" key="3">
    <source>
        <dbReference type="EMBL" id="KAL3662718.1"/>
    </source>
</evidence>